<keyword evidence="1" id="KW-0732">Signal</keyword>
<dbReference type="Gene3D" id="2.120.10.10">
    <property type="match status" value="1"/>
</dbReference>
<evidence type="ECO:0000256" key="1">
    <source>
        <dbReference type="SAM" id="SignalP"/>
    </source>
</evidence>
<feature type="domain" description="Sialidase" evidence="2">
    <location>
        <begin position="200"/>
        <end position="360"/>
    </location>
</feature>
<accession>A0A9X1MRS6</accession>
<dbReference type="Pfam" id="PF13088">
    <property type="entry name" value="BNR_2"/>
    <property type="match status" value="1"/>
</dbReference>
<dbReference type="Proteomes" id="UP001139103">
    <property type="component" value="Unassembled WGS sequence"/>
</dbReference>
<keyword evidence="4" id="KW-1185">Reference proteome</keyword>
<organism evidence="3 4">
    <name type="scientific">Blastopirellula sediminis</name>
    <dbReference type="NCBI Taxonomy" id="2894196"/>
    <lineage>
        <taxon>Bacteria</taxon>
        <taxon>Pseudomonadati</taxon>
        <taxon>Planctomycetota</taxon>
        <taxon>Planctomycetia</taxon>
        <taxon>Pirellulales</taxon>
        <taxon>Pirellulaceae</taxon>
        <taxon>Blastopirellula</taxon>
    </lineage>
</organism>
<dbReference type="CDD" id="cd15482">
    <property type="entry name" value="Sialidase_non-viral"/>
    <property type="match status" value="1"/>
</dbReference>
<proteinExistence type="predicted"/>
<evidence type="ECO:0000313" key="3">
    <source>
        <dbReference type="EMBL" id="MCC9631449.1"/>
    </source>
</evidence>
<gene>
    <name evidence="3" type="ORF">LOC68_23895</name>
</gene>
<dbReference type="PANTHER" id="PTHR43752">
    <property type="entry name" value="BNR/ASP-BOX REPEAT FAMILY PROTEIN"/>
    <property type="match status" value="1"/>
</dbReference>
<evidence type="ECO:0000313" key="4">
    <source>
        <dbReference type="Proteomes" id="UP001139103"/>
    </source>
</evidence>
<dbReference type="PANTHER" id="PTHR43752:SF2">
    <property type="entry name" value="BNR_ASP-BOX REPEAT FAMILY PROTEIN"/>
    <property type="match status" value="1"/>
</dbReference>
<feature type="signal peptide" evidence="1">
    <location>
        <begin position="1"/>
        <end position="26"/>
    </location>
</feature>
<sequence length="395" mass="44605">MKASFRQPLRFVNAISLALLFLPAVAFSQSDAMLSGPWVPANPHDIDFDNLPHVPSQHVVISDVRKEKGVHQHNYLIWHGDRYWAMWSDGPGVEDQAGQRVSYATSADGLKWSQPKFMTPVPRDSDPDSPYYGTRSPKGFRWIARGFWERDGELLALASLDESAQFFGPSLELRAFRWNEATDAWDDIGVVQKNAINNFPPKKIATGQWMMSRRTHDYKKTGVQFMFGGVEGLDDWESTPVLGSADELSAEEPCWWTLPDGRIAAVFRDNRKSGYLYRSLSEDDGRTWSRPTRTNFPDARSKFNCIQLKDGRYVLVSNPHPQRRDPLAISVSDDGVVFTKMGYLIGGRHVDYPHLIEHDGAILVAFAGGKQTVEVLKIKLDDLNALQMPDQPLVK</sequence>
<protein>
    <submittedName>
        <fullName evidence="3">Exo-alpha-sialidase</fullName>
    </submittedName>
</protein>
<dbReference type="EMBL" id="JAJKFT010000010">
    <property type="protein sequence ID" value="MCC9631449.1"/>
    <property type="molecule type" value="Genomic_DNA"/>
</dbReference>
<dbReference type="InterPro" id="IPR036278">
    <property type="entry name" value="Sialidase_sf"/>
</dbReference>
<reference evidence="3" key="1">
    <citation type="submission" date="2021-11" db="EMBL/GenBank/DDBJ databases">
        <title>Genome sequence.</title>
        <authorList>
            <person name="Sun Q."/>
        </authorList>
    </citation>
    <scope>NUCLEOTIDE SEQUENCE</scope>
    <source>
        <strain evidence="3">JC732</strain>
    </source>
</reference>
<dbReference type="SUPFAM" id="SSF50939">
    <property type="entry name" value="Sialidases"/>
    <property type="match status" value="1"/>
</dbReference>
<feature type="chain" id="PRO_5040781983" evidence="1">
    <location>
        <begin position="27"/>
        <end position="395"/>
    </location>
</feature>
<dbReference type="AlphaFoldDB" id="A0A9X1MRS6"/>
<name>A0A9X1MRS6_9BACT</name>
<evidence type="ECO:0000259" key="2">
    <source>
        <dbReference type="Pfam" id="PF13088"/>
    </source>
</evidence>
<dbReference type="InterPro" id="IPR011040">
    <property type="entry name" value="Sialidase"/>
</dbReference>
<dbReference type="RefSeq" id="WP_230223426.1">
    <property type="nucleotide sequence ID" value="NZ_JAJKFT010000010.1"/>
</dbReference>
<comment type="caution">
    <text evidence="3">The sequence shown here is derived from an EMBL/GenBank/DDBJ whole genome shotgun (WGS) entry which is preliminary data.</text>
</comment>